<dbReference type="Proteomes" id="UP001525379">
    <property type="component" value="Unassembled WGS sequence"/>
</dbReference>
<evidence type="ECO:0000256" key="5">
    <source>
        <dbReference type="ARBA" id="ARBA00023136"/>
    </source>
</evidence>
<evidence type="ECO:0000256" key="2">
    <source>
        <dbReference type="ARBA" id="ARBA00008034"/>
    </source>
</evidence>
<protein>
    <submittedName>
        <fullName evidence="8">Metal ABC transporter permease</fullName>
    </submittedName>
</protein>
<dbReference type="InterPro" id="IPR001626">
    <property type="entry name" value="ABC_TroCD"/>
</dbReference>
<dbReference type="Pfam" id="PF00950">
    <property type="entry name" value="ABC-3"/>
    <property type="match status" value="1"/>
</dbReference>
<organism evidence="8 9">
    <name type="scientific">Pseudoclavibacter albus</name>
    <dbReference type="NCBI Taxonomy" id="272241"/>
    <lineage>
        <taxon>Bacteria</taxon>
        <taxon>Bacillati</taxon>
        <taxon>Actinomycetota</taxon>
        <taxon>Actinomycetes</taxon>
        <taxon>Micrococcales</taxon>
        <taxon>Microbacteriaceae</taxon>
        <taxon>Pseudoclavibacter</taxon>
    </lineage>
</organism>
<feature type="transmembrane region" description="Helical" evidence="7">
    <location>
        <begin position="242"/>
        <end position="262"/>
    </location>
</feature>
<dbReference type="Gene3D" id="1.10.3470.10">
    <property type="entry name" value="ABC transporter involved in vitamin B12 uptake, BtuC"/>
    <property type="match status" value="1"/>
</dbReference>
<proteinExistence type="inferred from homology"/>
<dbReference type="InterPro" id="IPR037294">
    <property type="entry name" value="ABC_BtuC-like"/>
</dbReference>
<keyword evidence="3 6" id="KW-0812">Transmembrane</keyword>
<keyword evidence="4 7" id="KW-1133">Transmembrane helix</keyword>
<gene>
    <name evidence="8" type="ORF">M3D15_07575</name>
</gene>
<evidence type="ECO:0000313" key="9">
    <source>
        <dbReference type="Proteomes" id="UP001525379"/>
    </source>
</evidence>
<name>A0ABT2HXY7_9MICO</name>
<dbReference type="PANTHER" id="PTHR30477">
    <property type="entry name" value="ABC-TRANSPORTER METAL-BINDING PROTEIN"/>
    <property type="match status" value="1"/>
</dbReference>
<keyword evidence="9" id="KW-1185">Reference proteome</keyword>
<feature type="transmembrane region" description="Helical" evidence="7">
    <location>
        <begin position="90"/>
        <end position="112"/>
    </location>
</feature>
<comment type="subcellular location">
    <subcellularLocation>
        <location evidence="6">Cell membrane</location>
        <topology evidence="6">Multi-pass membrane protein</topology>
    </subcellularLocation>
    <subcellularLocation>
        <location evidence="1">Membrane</location>
        <topology evidence="1">Multi-pass membrane protein</topology>
    </subcellularLocation>
</comment>
<keyword evidence="5 7" id="KW-0472">Membrane</keyword>
<evidence type="ECO:0000256" key="6">
    <source>
        <dbReference type="RuleBase" id="RU003943"/>
    </source>
</evidence>
<sequence length="278" mass="28423">MIEALGLDYFGAAVLAGVIVGALCGLVGVLVLLRRRAFYTVALTHATFPGGVAAAVLGVNISIGAGVFGLVLVGLMTWLTSIRRQGEQVAAGVVLSFGYALGQVLLSLNTNLPVKVDTFLAGSILAIPRENLLALAVLLVAVVACYAAYGKELLFSSFDRRGFRAAGYSEELVDLLALGLITLTVVLAMPAIGSILAIAMIAAPAAAARKLVKRVGWMLILAGVFGVLAAVAGLVVSREWGVAAGGAMALAAALIYVLASGVDAARRLVHTRRGAAAQ</sequence>
<evidence type="ECO:0000256" key="1">
    <source>
        <dbReference type="ARBA" id="ARBA00004141"/>
    </source>
</evidence>
<evidence type="ECO:0000256" key="4">
    <source>
        <dbReference type="ARBA" id="ARBA00022989"/>
    </source>
</evidence>
<dbReference type="PANTHER" id="PTHR30477:SF0">
    <property type="entry name" value="METAL TRANSPORT SYSTEM MEMBRANE PROTEIN TM_0125-RELATED"/>
    <property type="match status" value="1"/>
</dbReference>
<keyword evidence="6" id="KW-0813">Transport</keyword>
<feature type="transmembrane region" description="Helical" evidence="7">
    <location>
        <begin position="12"/>
        <end position="33"/>
    </location>
</feature>
<comment type="similarity">
    <text evidence="2 6">Belongs to the ABC-3 integral membrane protein family.</text>
</comment>
<dbReference type="EMBL" id="JALXSQ010000029">
    <property type="protein sequence ID" value="MCT2043189.1"/>
    <property type="molecule type" value="Genomic_DNA"/>
</dbReference>
<feature type="transmembrane region" description="Helical" evidence="7">
    <location>
        <begin position="54"/>
        <end position="78"/>
    </location>
</feature>
<feature type="transmembrane region" description="Helical" evidence="7">
    <location>
        <begin position="175"/>
        <end position="203"/>
    </location>
</feature>
<comment type="caution">
    <text evidence="8">The sequence shown here is derived from an EMBL/GenBank/DDBJ whole genome shotgun (WGS) entry which is preliminary data.</text>
</comment>
<evidence type="ECO:0000313" key="8">
    <source>
        <dbReference type="EMBL" id="MCT2043189.1"/>
    </source>
</evidence>
<evidence type="ECO:0000256" key="3">
    <source>
        <dbReference type="ARBA" id="ARBA00022692"/>
    </source>
</evidence>
<reference evidence="8 9" key="1">
    <citation type="submission" date="2022-04" db="EMBL/GenBank/DDBJ databases">
        <title>Human microbiome associated bacterial genomes.</title>
        <authorList>
            <person name="Sandstrom S."/>
            <person name="Salamzade R."/>
            <person name="Kalan L.R."/>
        </authorList>
    </citation>
    <scope>NUCLEOTIDE SEQUENCE [LARGE SCALE GENOMIC DNA]</scope>
    <source>
        <strain evidence="9">p3-SID1799</strain>
    </source>
</reference>
<feature type="transmembrane region" description="Helical" evidence="7">
    <location>
        <begin position="132"/>
        <end position="149"/>
    </location>
</feature>
<feature type="transmembrane region" description="Helical" evidence="7">
    <location>
        <begin position="215"/>
        <end position="236"/>
    </location>
</feature>
<dbReference type="SUPFAM" id="SSF81345">
    <property type="entry name" value="ABC transporter involved in vitamin B12 uptake, BtuC"/>
    <property type="match status" value="1"/>
</dbReference>
<evidence type="ECO:0000256" key="7">
    <source>
        <dbReference type="SAM" id="Phobius"/>
    </source>
</evidence>
<accession>A0ABT2HXY7</accession>
<dbReference type="RefSeq" id="WP_260104437.1">
    <property type="nucleotide sequence ID" value="NZ_JALXSQ010000029.1"/>
</dbReference>